<dbReference type="AlphaFoldDB" id="A0A6P2BPU9"/>
<reference evidence="1 2" key="1">
    <citation type="submission" date="2018-11" db="EMBL/GenBank/DDBJ databases">
        <title>Trebonia kvetii gen.nov., sp.nov., a novel acidophilic actinobacterium, and proposal of the new actinobacterial family Treboniaceae fam. nov.</title>
        <authorList>
            <person name="Rapoport D."/>
            <person name="Sagova-Mareckova M."/>
            <person name="Sedlacek I."/>
            <person name="Provaznik J."/>
            <person name="Kralova S."/>
            <person name="Pavlinic D."/>
            <person name="Benes V."/>
            <person name="Kopecky J."/>
        </authorList>
    </citation>
    <scope>NUCLEOTIDE SEQUENCE [LARGE SCALE GENOMIC DNA]</scope>
    <source>
        <strain evidence="1 2">15Tr583</strain>
    </source>
</reference>
<keyword evidence="2" id="KW-1185">Reference proteome</keyword>
<accession>A0A6P2BPU9</accession>
<evidence type="ECO:0008006" key="3">
    <source>
        <dbReference type="Google" id="ProtNLM"/>
    </source>
</evidence>
<evidence type="ECO:0000313" key="2">
    <source>
        <dbReference type="Proteomes" id="UP000460272"/>
    </source>
</evidence>
<dbReference type="Proteomes" id="UP000460272">
    <property type="component" value="Unassembled WGS sequence"/>
</dbReference>
<proteinExistence type="predicted"/>
<evidence type="ECO:0000313" key="1">
    <source>
        <dbReference type="EMBL" id="TVZ00491.1"/>
    </source>
</evidence>
<dbReference type="RefSeq" id="WP_145861345.1">
    <property type="nucleotide sequence ID" value="NZ_RPFW01000009.1"/>
</dbReference>
<dbReference type="EMBL" id="RPFW01000009">
    <property type="protein sequence ID" value="TVZ00491.1"/>
    <property type="molecule type" value="Genomic_DNA"/>
</dbReference>
<sequence length="86" mass="9745">MFLQSLLGERLRRLSRRLGGSRARCAVGRSVLVIIWHLLADPEARYTDLGSVWHARKTDTDRRTRSLLNQLRALHPDSDITIAPAA</sequence>
<protein>
    <recommendedName>
        <fullName evidence="3">IS110 family transposase</fullName>
    </recommendedName>
</protein>
<comment type="caution">
    <text evidence="1">The sequence shown here is derived from an EMBL/GenBank/DDBJ whole genome shotgun (WGS) entry which is preliminary data.</text>
</comment>
<name>A0A6P2BPU9_9ACTN</name>
<organism evidence="1 2">
    <name type="scientific">Trebonia kvetii</name>
    <dbReference type="NCBI Taxonomy" id="2480626"/>
    <lineage>
        <taxon>Bacteria</taxon>
        <taxon>Bacillati</taxon>
        <taxon>Actinomycetota</taxon>
        <taxon>Actinomycetes</taxon>
        <taxon>Streptosporangiales</taxon>
        <taxon>Treboniaceae</taxon>
        <taxon>Trebonia</taxon>
    </lineage>
</organism>
<gene>
    <name evidence="1" type="ORF">EAS64_38400</name>
</gene>
<dbReference type="OrthoDB" id="9815354at2"/>